<feature type="region of interest" description="Disordered" evidence="1">
    <location>
        <begin position="27"/>
        <end position="55"/>
    </location>
</feature>
<evidence type="ECO:0000256" key="2">
    <source>
        <dbReference type="SAM" id="SignalP"/>
    </source>
</evidence>
<reference evidence="3" key="2">
    <citation type="journal article" date="2015" name="Data Brief">
        <title>Shoot transcriptome of the giant reed, Arundo donax.</title>
        <authorList>
            <person name="Barrero R.A."/>
            <person name="Guerrero F.D."/>
            <person name="Moolhuijzen P."/>
            <person name="Goolsby J.A."/>
            <person name="Tidwell J."/>
            <person name="Bellgard S.E."/>
            <person name="Bellgard M.I."/>
        </authorList>
    </citation>
    <scope>NUCLEOTIDE SEQUENCE</scope>
    <source>
        <tissue evidence="3">Shoot tissue taken approximately 20 cm above the soil surface</tissue>
    </source>
</reference>
<feature type="chain" id="PRO_5002061939" evidence="2">
    <location>
        <begin position="18"/>
        <end position="55"/>
    </location>
</feature>
<dbReference type="EMBL" id="GBRH01266916">
    <property type="protein sequence ID" value="JAD30979.1"/>
    <property type="molecule type" value="Transcribed_RNA"/>
</dbReference>
<sequence>MRLALTSLATASTTVVACHEVPEEVAATRRPTGTAHGAAWRTSSGAGGAGGGARR</sequence>
<dbReference type="AlphaFoldDB" id="A0A0A8YV25"/>
<evidence type="ECO:0000313" key="3">
    <source>
        <dbReference type="EMBL" id="JAD30979.1"/>
    </source>
</evidence>
<feature type="compositionally biased region" description="Gly residues" evidence="1">
    <location>
        <begin position="45"/>
        <end position="55"/>
    </location>
</feature>
<name>A0A0A8YV25_ARUDO</name>
<dbReference type="PROSITE" id="PS51257">
    <property type="entry name" value="PROKAR_LIPOPROTEIN"/>
    <property type="match status" value="1"/>
</dbReference>
<feature type="signal peptide" evidence="2">
    <location>
        <begin position="1"/>
        <end position="17"/>
    </location>
</feature>
<organism evidence="3">
    <name type="scientific">Arundo donax</name>
    <name type="common">Giant reed</name>
    <name type="synonym">Donax arundinaceus</name>
    <dbReference type="NCBI Taxonomy" id="35708"/>
    <lineage>
        <taxon>Eukaryota</taxon>
        <taxon>Viridiplantae</taxon>
        <taxon>Streptophyta</taxon>
        <taxon>Embryophyta</taxon>
        <taxon>Tracheophyta</taxon>
        <taxon>Spermatophyta</taxon>
        <taxon>Magnoliopsida</taxon>
        <taxon>Liliopsida</taxon>
        <taxon>Poales</taxon>
        <taxon>Poaceae</taxon>
        <taxon>PACMAD clade</taxon>
        <taxon>Arundinoideae</taxon>
        <taxon>Arundineae</taxon>
        <taxon>Arundo</taxon>
    </lineage>
</organism>
<proteinExistence type="predicted"/>
<protein>
    <submittedName>
        <fullName evidence="3">Uncharacterized protein</fullName>
    </submittedName>
</protein>
<keyword evidence="2" id="KW-0732">Signal</keyword>
<reference evidence="3" key="1">
    <citation type="submission" date="2014-09" db="EMBL/GenBank/DDBJ databases">
        <authorList>
            <person name="Magalhaes I.L.F."/>
            <person name="Oliveira U."/>
            <person name="Santos F.R."/>
            <person name="Vidigal T.H.D.A."/>
            <person name="Brescovit A.D."/>
            <person name="Santos A.J."/>
        </authorList>
    </citation>
    <scope>NUCLEOTIDE SEQUENCE</scope>
    <source>
        <tissue evidence="3">Shoot tissue taken approximately 20 cm above the soil surface</tissue>
    </source>
</reference>
<evidence type="ECO:0000256" key="1">
    <source>
        <dbReference type="SAM" id="MobiDB-lite"/>
    </source>
</evidence>
<accession>A0A0A8YV25</accession>